<reference evidence="1" key="1">
    <citation type="submission" date="2021-06" db="EMBL/GenBank/DDBJ databases">
        <authorList>
            <person name="Kallberg Y."/>
            <person name="Tangrot J."/>
            <person name="Rosling A."/>
        </authorList>
    </citation>
    <scope>NUCLEOTIDE SEQUENCE</scope>
    <source>
        <strain evidence="1">28 12/20/2015</strain>
    </source>
</reference>
<gene>
    <name evidence="1" type="ORF">SPELUC_LOCUS14383</name>
</gene>
<protein>
    <submittedName>
        <fullName evidence="1">15869_t:CDS:1</fullName>
    </submittedName>
</protein>
<comment type="caution">
    <text evidence="1">The sequence shown here is derived from an EMBL/GenBank/DDBJ whole genome shotgun (WGS) entry which is preliminary data.</text>
</comment>
<accession>A0ACA9QLE2</accession>
<evidence type="ECO:0000313" key="1">
    <source>
        <dbReference type="EMBL" id="CAG8749409.1"/>
    </source>
</evidence>
<feature type="non-terminal residue" evidence="1">
    <location>
        <position position="1"/>
    </location>
</feature>
<proteinExistence type="predicted"/>
<dbReference type="Proteomes" id="UP000789366">
    <property type="component" value="Unassembled WGS sequence"/>
</dbReference>
<name>A0ACA9QLE2_9GLOM</name>
<evidence type="ECO:0000313" key="2">
    <source>
        <dbReference type="Proteomes" id="UP000789366"/>
    </source>
</evidence>
<organism evidence="1 2">
    <name type="scientific">Cetraspora pellucida</name>
    <dbReference type="NCBI Taxonomy" id="1433469"/>
    <lineage>
        <taxon>Eukaryota</taxon>
        <taxon>Fungi</taxon>
        <taxon>Fungi incertae sedis</taxon>
        <taxon>Mucoromycota</taxon>
        <taxon>Glomeromycotina</taxon>
        <taxon>Glomeromycetes</taxon>
        <taxon>Diversisporales</taxon>
        <taxon>Gigasporaceae</taxon>
        <taxon>Cetraspora</taxon>
    </lineage>
</organism>
<feature type="non-terminal residue" evidence="1">
    <location>
        <position position="50"/>
    </location>
</feature>
<keyword evidence="2" id="KW-1185">Reference proteome</keyword>
<dbReference type="EMBL" id="CAJVPW010041994">
    <property type="protein sequence ID" value="CAG8749409.1"/>
    <property type="molecule type" value="Genomic_DNA"/>
</dbReference>
<sequence>NKSFMSFDDKNSDTQYSVTFEHNNHDKLIIDYKLVEVANDNKQEFNKQDH</sequence>